<keyword evidence="3 5" id="KW-0012">Acyltransferase</keyword>
<evidence type="ECO:0000256" key="2">
    <source>
        <dbReference type="ARBA" id="ARBA00022679"/>
    </source>
</evidence>
<proteinExistence type="inferred from homology"/>
<dbReference type="STRING" id="157733.AB986_00715"/>
<dbReference type="EMBL" id="LELK01000001">
    <property type="protein sequence ID" value="KMM37890.1"/>
    <property type="molecule type" value="Genomic_DNA"/>
</dbReference>
<dbReference type="NCBIfam" id="NF006045">
    <property type="entry name" value="PRK08190.1"/>
    <property type="match status" value="1"/>
</dbReference>
<accession>A0A0J6CXH7</accession>
<evidence type="ECO:0000256" key="1">
    <source>
        <dbReference type="ARBA" id="ARBA00005656"/>
    </source>
</evidence>
<evidence type="ECO:0000256" key="3">
    <source>
        <dbReference type="ARBA" id="ARBA00023315"/>
    </source>
</evidence>
<name>A0A0J6CXH7_9BACL</name>
<comment type="caution">
    <text evidence="5">The sequence shown here is derived from an EMBL/GenBank/DDBJ whole genome shotgun (WGS) entry which is preliminary data.</text>
</comment>
<dbReference type="AlphaFoldDB" id="A0A0J6CXH7"/>
<dbReference type="PIRSF" id="PIRSF000428">
    <property type="entry name" value="P_Ac_trans"/>
    <property type="match status" value="1"/>
</dbReference>
<organism evidence="5 6">
    <name type="scientific">Guptibacillus hwajinpoensis</name>
    <dbReference type="NCBI Taxonomy" id="208199"/>
    <lineage>
        <taxon>Bacteria</taxon>
        <taxon>Bacillati</taxon>
        <taxon>Bacillota</taxon>
        <taxon>Bacilli</taxon>
        <taxon>Bacillales</taxon>
        <taxon>Guptibacillaceae</taxon>
        <taxon>Guptibacillus</taxon>
    </lineage>
</organism>
<keyword evidence="6" id="KW-1185">Reference proteome</keyword>
<dbReference type="RefSeq" id="WP_048308973.1">
    <property type="nucleotide sequence ID" value="NZ_CP119526.1"/>
</dbReference>
<dbReference type="NCBIfam" id="NF004472">
    <property type="entry name" value="PRK05805.1"/>
    <property type="match status" value="1"/>
</dbReference>
<dbReference type="InterPro" id="IPR002505">
    <property type="entry name" value="PTA_PTB"/>
</dbReference>
<evidence type="ECO:0000313" key="6">
    <source>
        <dbReference type="Proteomes" id="UP000035996"/>
    </source>
</evidence>
<keyword evidence="2 5" id="KW-0808">Transferase</keyword>
<dbReference type="PANTHER" id="PTHR43356:SF2">
    <property type="entry name" value="PHOSPHATE ACETYLTRANSFERASE"/>
    <property type="match status" value="1"/>
</dbReference>
<reference evidence="5" key="1">
    <citation type="submission" date="2015-06" db="EMBL/GenBank/DDBJ databases">
        <authorList>
            <person name="Liu B."/>
            <person name="Wang J."/>
            <person name="Zhu Y."/>
            <person name="Liu G."/>
            <person name="Chen Q."/>
            <person name="Zheng C."/>
            <person name="Che J."/>
            <person name="Ge C."/>
            <person name="Shi H."/>
            <person name="Pan Z."/>
            <person name="Liu X."/>
        </authorList>
    </citation>
    <scope>NUCLEOTIDE SEQUENCE [LARGE SCALE GENOMIC DNA]</scope>
    <source>
        <strain evidence="5">DSM 16346</strain>
    </source>
</reference>
<dbReference type="InterPro" id="IPR014079">
    <property type="entry name" value="Phosphate_butyryltransferase"/>
</dbReference>
<dbReference type="InterPro" id="IPR012147">
    <property type="entry name" value="P_Ac_Bu_trans"/>
</dbReference>
<dbReference type="Pfam" id="PF01515">
    <property type="entry name" value="PTA_PTB"/>
    <property type="match status" value="1"/>
</dbReference>
<dbReference type="PATRIC" id="fig|157733.3.peg.2343"/>
<evidence type="ECO:0000259" key="4">
    <source>
        <dbReference type="Pfam" id="PF01515"/>
    </source>
</evidence>
<dbReference type="Proteomes" id="UP000035996">
    <property type="component" value="Unassembled WGS sequence"/>
</dbReference>
<feature type="domain" description="Phosphate acetyl/butaryl transferase" evidence="4">
    <location>
        <begin position="66"/>
        <end position="294"/>
    </location>
</feature>
<dbReference type="Gene3D" id="3.40.718.10">
    <property type="entry name" value="Isopropylmalate Dehydrogenase"/>
    <property type="match status" value="1"/>
</dbReference>
<dbReference type="GO" id="GO:0050182">
    <property type="term" value="F:phosphate butyryltransferase activity"/>
    <property type="evidence" value="ECO:0007669"/>
    <property type="project" value="UniProtKB-EC"/>
</dbReference>
<dbReference type="InterPro" id="IPR050500">
    <property type="entry name" value="Phos_Acetyltrans/Butyryltrans"/>
</dbReference>
<dbReference type="NCBIfam" id="NF005837">
    <property type="entry name" value="PRK07742.1"/>
    <property type="match status" value="1"/>
</dbReference>
<gene>
    <name evidence="5" type="ORF">AB986_00715</name>
</gene>
<dbReference type="SUPFAM" id="SSF53659">
    <property type="entry name" value="Isocitrate/Isopropylmalate dehydrogenase-like"/>
    <property type="match status" value="1"/>
</dbReference>
<protein>
    <submittedName>
        <fullName evidence="5">Phosphate butyryltransferase</fullName>
        <ecNumber evidence="5">2.3.1.19</ecNumber>
    </submittedName>
</protein>
<sequence length="298" mass="31351">MNLDQLLTQASDHPNKTVALAAAADKEVIEAVKLAVEQKLASFILYGDQDKITNLLNEFSLSQSADVKVVHESSDREASKSAVTAVSNGEADVLMKGMVSTSVILKEVLNKEYGLRKGKVLSHVAAFDVSGYDRLIFVTDSGMNIEPDLTQKVEIVKNAVSIARGVGIESPKVAALAAVEVVNPSMQATLDAAALTQMNTRDQITNCVIDGPLALDNAISIEAATHKGIKSEVAGRADILLVPSIEVGNALYKSLVYFSNAKVGGVIAGARAPIVLTSRADSAKSKVYSIALAVSSTN</sequence>
<dbReference type="NCBIfam" id="TIGR02706">
    <property type="entry name" value="P_butyryltrans"/>
    <property type="match status" value="1"/>
</dbReference>
<dbReference type="PANTHER" id="PTHR43356">
    <property type="entry name" value="PHOSPHATE ACETYLTRANSFERASE"/>
    <property type="match status" value="1"/>
</dbReference>
<dbReference type="OrthoDB" id="9774179at2"/>
<dbReference type="EC" id="2.3.1.19" evidence="5"/>
<dbReference type="GO" id="GO:0019605">
    <property type="term" value="P:butyrate metabolic process"/>
    <property type="evidence" value="ECO:0007669"/>
    <property type="project" value="InterPro"/>
</dbReference>
<comment type="similarity">
    <text evidence="1">Belongs to the phosphate acetyltransferase and butyryltransferase family.</text>
</comment>
<evidence type="ECO:0000313" key="5">
    <source>
        <dbReference type="EMBL" id="KMM37890.1"/>
    </source>
</evidence>